<dbReference type="InterPro" id="IPR000627">
    <property type="entry name" value="Intradiol_dOase_C"/>
</dbReference>
<name>A0A8T9BXP6_9HELO</name>
<evidence type="ECO:0000313" key="3">
    <source>
        <dbReference type="EMBL" id="TVY65644.1"/>
    </source>
</evidence>
<organism evidence="3 4">
    <name type="scientific">Lachnellula suecica</name>
    <dbReference type="NCBI Taxonomy" id="602035"/>
    <lineage>
        <taxon>Eukaryota</taxon>
        <taxon>Fungi</taxon>
        <taxon>Dikarya</taxon>
        <taxon>Ascomycota</taxon>
        <taxon>Pezizomycotina</taxon>
        <taxon>Leotiomycetes</taxon>
        <taxon>Helotiales</taxon>
        <taxon>Lachnaceae</taxon>
        <taxon>Lachnellula</taxon>
    </lineage>
</organism>
<dbReference type="GO" id="GO:0008199">
    <property type="term" value="F:ferric iron binding"/>
    <property type="evidence" value="ECO:0007669"/>
    <property type="project" value="InterPro"/>
</dbReference>
<reference evidence="3 4" key="1">
    <citation type="submission" date="2018-05" db="EMBL/GenBank/DDBJ databases">
        <title>Genome sequencing and assembly of the regulated plant pathogen Lachnellula willkommii and related sister species for the development of diagnostic species identification markers.</title>
        <authorList>
            <person name="Giroux E."/>
            <person name="Bilodeau G."/>
        </authorList>
    </citation>
    <scope>NUCLEOTIDE SEQUENCE [LARGE SCALE GENOMIC DNA]</scope>
    <source>
        <strain evidence="3 4">CBS 268.59</strain>
    </source>
</reference>
<accession>A0A8T9BXP6</accession>
<dbReference type="Pfam" id="PF00775">
    <property type="entry name" value="Dioxygenase_C"/>
    <property type="match status" value="1"/>
</dbReference>
<feature type="signal peptide" evidence="1">
    <location>
        <begin position="1"/>
        <end position="24"/>
    </location>
</feature>
<feature type="chain" id="PRO_5035753011" description="Intradiol ring-cleavage dioxygenases domain-containing protein" evidence="1">
    <location>
        <begin position="25"/>
        <end position="377"/>
    </location>
</feature>
<feature type="domain" description="Intradiol ring-cleavage dioxygenases" evidence="2">
    <location>
        <begin position="157"/>
        <end position="242"/>
    </location>
</feature>
<dbReference type="InterPro" id="IPR015889">
    <property type="entry name" value="Intradiol_dOase_core"/>
</dbReference>
<gene>
    <name evidence="3" type="ORF">LSUE1_G006194</name>
</gene>
<evidence type="ECO:0000259" key="2">
    <source>
        <dbReference type="Pfam" id="PF00775"/>
    </source>
</evidence>
<dbReference type="Gene3D" id="2.60.130.10">
    <property type="entry name" value="Aromatic compound dioxygenase"/>
    <property type="match status" value="1"/>
</dbReference>
<dbReference type="OrthoDB" id="121380at2759"/>
<keyword evidence="1" id="KW-0732">Signal</keyword>
<dbReference type="EMBL" id="QGMK01001658">
    <property type="protein sequence ID" value="TVY65644.1"/>
    <property type="molecule type" value="Genomic_DNA"/>
</dbReference>
<dbReference type="GO" id="GO:0016702">
    <property type="term" value="F:oxidoreductase activity, acting on single donors with incorporation of molecular oxygen, incorporation of two atoms of oxygen"/>
    <property type="evidence" value="ECO:0007669"/>
    <property type="project" value="InterPro"/>
</dbReference>
<dbReference type="CDD" id="cd03457">
    <property type="entry name" value="intradiol_dioxygenase_like"/>
    <property type="match status" value="1"/>
</dbReference>
<keyword evidence="4" id="KW-1185">Reference proteome</keyword>
<protein>
    <recommendedName>
        <fullName evidence="2">Intradiol ring-cleavage dioxygenases domain-containing protein</fullName>
    </recommendedName>
</protein>
<dbReference type="PANTHER" id="PTHR34315">
    <property type="match status" value="1"/>
</dbReference>
<dbReference type="AlphaFoldDB" id="A0A8T9BXP6"/>
<proteinExistence type="predicted"/>
<sequence>MALQSNLLMIVTLVIFFFLSFIAAHPGEHHDTIQVYKDMQKRGLEALNQKKELESCSGSEEAKARAVRAGERRAATVARLRKERGLEDVPMLHRRNMLHERTLAQFKSFEQISHDRTQTLKYNASTPHSTLFAANASCILTPDNADGPYYVLGEHIRTDVREGQPGVPMHLEMQFLDTTTCKGAQPLVVDIWSCNATGAYSGVSAAGEGGLDTTFLRGVQQTDVDGVVNFDTIFPGHYQGRATHEHIITHSGATILPNGTFQGGHVSHLSQLFFAPALLNAVEATAPYNTNKIPKTTNDADGFTGYAANAAYDPFPNYVMLGSKLSDGLFMWIELGIKPSNDVTSYASNAAFLQADGGHNNPNFNQYNVITPPSTHG</sequence>
<dbReference type="Proteomes" id="UP000469558">
    <property type="component" value="Unassembled WGS sequence"/>
</dbReference>
<comment type="caution">
    <text evidence="3">The sequence shown here is derived from an EMBL/GenBank/DDBJ whole genome shotgun (WGS) entry which is preliminary data.</text>
</comment>
<dbReference type="PANTHER" id="PTHR34315:SF2">
    <property type="entry name" value="ANCHORED DIOXYGENASE, PUTATIVE (AFU_ORTHOLOGUE AFUA_3G01800)-RELATED"/>
    <property type="match status" value="1"/>
</dbReference>
<evidence type="ECO:0000256" key="1">
    <source>
        <dbReference type="SAM" id="SignalP"/>
    </source>
</evidence>
<dbReference type="SUPFAM" id="SSF49482">
    <property type="entry name" value="Aromatic compound dioxygenase"/>
    <property type="match status" value="1"/>
</dbReference>
<evidence type="ECO:0000313" key="4">
    <source>
        <dbReference type="Proteomes" id="UP000469558"/>
    </source>
</evidence>